<keyword evidence="5" id="KW-1185">Reference proteome</keyword>
<evidence type="ECO:0000256" key="2">
    <source>
        <dbReference type="SAM" id="SignalP"/>
    </source>
</evidence>
<keyword evidence="1 2" id="KW-0732">Signal</keyword>
<dbReference type="SUPFAM" id="SSF63707">
    <property type="entry name" value="Ganglioside M2 (gm2) activator"/>
    <property type="match status" value="1"/>
</dbReference>
<gene>
    <name evidence="4" type="primary">AVEN_229947_1</name>
    <name evidence="4" type="ORF">TNIN_355731</name>
</gene>
<feature type="domain" description="MD-2-related lipid-recognition" evidence="3">
    <location>
        <begin position="22"/>
        <end position="172"/>
    </location>
</feature>
<reference evidence="4" key="1">
    <citation type="submission" date="2020-08" db="EMBL/GenBank/DDBJ databases">
        <title>Multicomponent nature underlies the extraordinary mechanical properties of spider dragline silk.</title>
        <authorList>
            <person name="Kono N."/>
            <person name="Nakamura H."/>
            <person name="Mori M."/>
            <person name="Yoshida Y."/>
            <person name="Ohtoshi R."/>
            <person name="Malay A.D."/>
            <person name="Moran D.A.P."/>
            <person name="Tomita M."/>
            <person name="Numata K."/>
            <person name="Arakawa K."/>
        </authorList>
    </citation>
    <scope>NUCLEOTIDE SEQUENCE</scope>
</reference>
<comment type="caution">
    <text evidence="4">The sequence shown here is derived from an EMBL/GenBank/DDBJ whole genome shotgun (WGS) entry which is preliminary data.</text>
</comment>
<dbReference type="GO" id="GO:0008047">
    <property type="term" value="F:enzyme activator activity"/>
    <property type="evidence" value="ECO:0007669"/>
    <property type="project" value="InterPro"/>
</dbReference>
<dbReference type="PANTHER" id="PTHR17357:SF0">
    <property type="entry name" value="GANGLIOSIDE GM2 ACTIVATOR"/>
    <property type="match status" value="1"/>
</dbReference>
<dbReference type="SMART" id="SM00737">
    <property type="entry name" value="ML"/>
    <property type="match status" value="1"/>
</dbReference>
<accession>A0A8X6XAS0</accession>
<evidence type="ECO:0000313" key="4">
    <source>
        <dbReference type="EMBL" id="GFY49375.1"/>
    </source>
</evidence>
<feature type="signal peptide" evidence="2">
    <location>
        <begin position="1"/>
        <end position="18"/>
    </location>
</feature>
<dbReference type="Gene3D" id="2.70.220.10">
    <property type="entry name" value="Ganglioside GM2 activator"/>
    <property type="match status" value="1"/>
</dbReference>
<evidence type="ECO:0000313" key="5">
    <source>
        <dbReference type="Proteomes" id="UP000886998"/>
    </source>
</evidence>
<dbReference type="GO" id="GO:0005319">
    <property type="term" value="F:lipid transporter activity"/>
    <property type="evidence" value="ECO:0007669"/>
    <property type="project" value="TreeGrafter"/>
</dbReference>
<dbReference type="InterPro" id="IPR028996">
    <property type="entry name" value="GM2-AP"/>
</dbReference>
<dbReference type="InterPro" id="IPR036846">
    <property type="entry name" value="GM2-AP_sf"/>
</dbReference>
<dbReference type="AlphaFoldDB" id="A0A8X6XAS0"/>
<dbReference type="GO" id="GO:0009898">
    <property type="term" value="C:cytoplasmic side of plasma membrane"/>
    <property type="evidence" value="ECO:0007669"/>
    <property type="project" value="TreeGrafter"/>
</dbReference>
<dbReference type="Proteomes" id="UP000886998">
    <property type="component" value="Unassembled WGS sequence"/>
</dbReference>
<name>A0A8X6XAS0_9ARAC</name>
<dbReference type="PANTHER" id="PTHR17357">
    <property type="entry name" value="GM2 GANGLIOSIDE ACTIVATOR PROTEIN"/>
    <property type="match status" value="1"/>
</dbReference>
<proteinExistence type="predicted"/>
<feature type="chain" id="PRO_5036478784" description="MD-2-related lipid-recognition domain-containing protein" evidence="2">
    <location>
        <begin position="19"/>
        <end position="178"/>
    </location>
</feature>
<evidence type="ECO:0000256" key="1">
    <source>
        <dbReference type="ARBA" id="ARBA00022729"/>
    </source>
</evidence>
<dbReference type="Pfam" id="PF02221">
    <property type="entry name" value="E1_DerP2_DerF2"/>
    <property type="match status" value="1"/>
</dbReference>
<dbReference type="EMBL" id="BMAV01006989">
    <property type="protein sequence ID" value="GFY49375.1"/>
    <property type="molecule type" value="Genomic_DNA"/>
</dbReference>
<dbReference type="InterPro" id="IPR003172">
    <property type="entry name" value="ML_dom"/>
</dbReference>
<sequence length="178" mass="19495">MGPLLLWIGFLVPSLVNGGATFSDCGNENKSIAVKAGSVKPDPIRYPGNISITVRMDVVKDLPASNFDMKLNLVKLQPRRMVVPCLQNIGSCTYDVCEMITNHRSEFCPMFPNPNECGCPMKRGSYSMKDAPVVLPNFGEIFAKILQGDYEGNITFIDKSSNKQLGCIAIGFQIEPSV</sequence>
<evidence type="ECO:0000259" key="3">
    <source>
        <dbReference type="SMART" id="SM00737"/>
    </source>
</evidence>
<dbReference type="OrthoDB" id="6409159at2759"/>
<dbReference type="GO" id="GO:0006689">
    <property type="term" value="P:ganglioside catabolic process"/>
    <property type="evidence" value="ECO:0007669"/>
    <property type="project" value="InterPro"/>
</dbReference>
<organism evidence="4 5">
    <name type="scientific">Trichonephila inaurata madagascariensis</name>
    <dbReference type="NCBI Taxonomy" id="2747483"/>
    <lineage>
        <taxon>Eukaryota</taxon>
        <taxon>Metazoa</taxon>
        <taxon>Ecdysozoa</taxon>
        <taxon>Arthropoda</taxon>
        <taxon>Chelicerata</taxon>
        <taxon>Arachnida</taxon>
        <taxon>Araneae</taxon>
        <taxon>Araneomorphae</taxon>
        <taxon>Entelegynae</taxon>
        <taxon>Araneoidea</taxon>
        <taxon>Nephilidae</taxon>
        <taxon>Trichonephila</taxon>
        <taxon>Trichonephila inaurata</taxon>
    </lineage>
</organism>
<protein>
    <recommendedName>
        <fullName evidence="3">MD-2-related lipid-recognition domain-containing protein</fullName>
    </recommendedName>
</protein>